<evidence type="ECO:0000313" key="2">
    <source>
        <dbReference type="Proteomes" id="UP000067444"/>
    </source>
</evidence>
<organism evidence="1 2">
    <name type="scientific">Octadecabacter temperatus</name>
    <dbReference type="NCBI Taxonomy" id="1458307"/>
    <lineage>
        <taxon>Bacteria</taxon>
        <taxon>Pseudomonadati</taxon>
        <taxon>Pseudomonadota</taxon>
        <taxon>Alphaproteobacteria</taxon>
        <taxon>Rhodobacterales</taxon>
        <taxon>Roseobacteraceae</taxon>
        <taxon>Octadecabacter</taxon>
    </lineage>
</organism>
<dbReference type="PATRIC" id="fig|1458307.3.peg.582"/>
<evidence type="ECO:0000313" key="1">
    <source>
        <dbReference type="EMBL" id="AKS45138.1"/>
    </source>
</evidence>
<dbReference type="Proteomes" id="UP000067444">
    <property type="component" value="Chromosome"/>
</dbReference>
<dbReference type="KEGG" id="otm:OSB_05770"/>
<dbReference type="OrthoDB" id="8168962at2"/>
<dbReference type="EMBL" id="CP012160">
    <property type="protein sequence ID" value="AKS45138.1"/>
    <property type="molecule type" value="Genomic_DNA"/>
</dbReference>
<keyword evidence="2" id="KW-1185">Reference proteome</keyword>
<name>A0A0K0Y2H3_9RHOB</name>
<proteinExistence type="predicted"/>
<reference evidence="1 2" key="1">
    <citation type="journal article" date="2015" name="Genome Announc.">
        <title>Closed Genome Sequence of Octadecabacter temperatus SB1, the First Mesophilic Species of the Genus Octadecabacter.</title>
        <authorList>
            <person name="Voget S."/>
            <person name="Billerbeck S."/>
            <person name="Simon M."/>
            <person name="Daniel R."/>
        </authorList>
    </citation>
    <scope>NUCLEOTIDE SEQUENCE [LARGE SCALE GENOMIC DNA]</scope>
    <source>
        <strain evidence="1 2">SB1</strain>
    </source>
</reference>
<dbReference type="AlphaFoldDB" id="A0A0K0Y2H3"/>
<protein>
    <submittedName>
        <fullName evidence="1">Uncharacterized protein</fullName>
    </submittedName>
</protein>
<dbReference type="RefSeq" id="WP_158454099.1">
    <property type="nucleotide sequence ID" value="NZ_CP012160.1"/>
</dbReference>
<dbReference type="STRING" id="1458307.OSB_05770"/>
<gene>
    <name evidence="1" type="ORF">OSB_05770</name>
</gene>
<sequence>MYTNDMRPKLKPIFPLLAALLLKSGAAHGHAADQGFVLLLPTAAYISGGTAVVAATIALLFILRASVLDRVLSPIDTGLSRGRLRPQKLLQFVSSGGFLALIWLGISGPTDPQANLMPLVLWTVWWMAMFVVQGFVFDIWRLFNPLVGFYDFLMSGHKSPLRLSKKLSVWPAVLVFTAFMGFVLADTAPNDPERLAWFAFMYWLFTFLGMTLFGRDAWLRQVECFTVLFDLLGTMRIAGGLKTVKLGFPGWQAFQSKEFGLSHAMFVLVLLASGSFDGLHETFWWLAKLGVNPLEYPGRTAMVASTTLGLAAGIISLTLLFAGAVWVGLLAVTHHDEHTLPKFKQAFIRFSITLLPIAIGYHFAHYFVSFLVQIQVVVATLADPLAKGWNLFGLGGVRVKVGFLTVPETVKLIWLFQAGIVVLSHVLAVLLSHKTAEMFCTRRQNVLRLQLGLSFVMVVYTIFGLWLLASPRGV</sequence>
<accession>A0A0K0Y2H3</accession>